<organism evidence="2 3">
    <name type="scientific">Geranomyces variabilis</name>
    <dbReference type="NCBI Taxonomy" id="109894"/>
    <lineage>
        <taxon>Eukaryota</taxon>
        <taxon>Fungi</taxon>
        <taxon>Fungi incertae sedis</taxon>
        <taxon>Chytridiomycota</taxon>
        <taxon>Chytridiomycota incertae sedis</taxon>
        <taxon>Chytridiomycetes</taxon>
        <taxon>Spizellomycetales</taxon>
        <taxon>Powellomycetaceae</taxon>
        <taxon>Geranomyces</taxon>
    </lineage>
</organism>
<evidence type="ECO:0000259" key="1">
    <source>
        <dbReference type="PROSITE" id="PS51840"/>
    </source>
</evidence>
<proteinExistence type="predicted"/>
<reference evidence="2" key="1">
    <citation type="submission" date="2020-05" db="EMBL/GenBank/DDBJ databases">
        <title>Phylogenomic resolution of chytrid fungi.</title>
        <authorList>
            <person name="Stajich J.E."/>
            <person name="Amses K."/>
            <person name="Simmons R."/>
            <person name="Seto K."/>
            <person name="Myers J."/>
            <person name="Bonds A."/>
            <person name="Quandt C.A."/>
            <person name="Barry K."/>
            <person name="Liu P."/>
            <person name="Grigoriev I."/>
            <person name="Longcore J.E."/>
            <person name="James T.Y."/>
        </authorList>
    </citation>
    <scope>NUCLEOTIDE SEQUENCE</scope>
    <source>
        <strain evidence="2">JEL0379</strain>
    </source>
</reference>
<name>A0AAD5XMU5_9FUNG</name>
<keyword evidence="3" id="KW-1185">Reference proteome</keyword>
<dbReference type="EMBL" id="JADGJQ010000067">
    <property type="protein sequence ID" value="KAJ3173942.1"/>
    <property type="molecule type" value="Genomic_DNA"/>
</dbReference>
<comment type="caution">
    <text evidence="2">The sequence shown here is derived from an EMBL/GenBank/DDBJ whole genome shotgun (WGS) entry which is preliminary data.</text>
</comment>
<gene>
    <name evidence="2" type="ORF">HDU87_007264</name>
</gene>
<sequence>MSSLFVPKSRKVRFEASVLLHDMSNLPYVSGLYFVKWKLKNGGTAEGATAK</sequence>
<accession>A0AAD5XMU5</accession>
<evidence type="ECO:0000313" key="3">
    <source>
        <dbReference type="Proteomes" id="UP001212152"/>
    </source>
</evidence>
<evidence type="ECO:0000313" key="2">
    <source>
        <dbReference type="EMBL" id="KAJ3173942.1"/>
    </source>
</evidence>
<dbReference type="InterPro" id="IPR019448">
    <property type="entry name" value="NT-C2"/>
</dbReference>
<dbReference type="Proteomes" id="UP001212152">
    <property type="component" value="Unassembled WGS sequence"/>
</dbReference>
<feature type="domain" description="C2 NT-type" evidence="1">
    <location>
        <begin position="4"/>
        <end position="51"/>
    </location>
</feature>
<dbReference type="AlphaFoldDB" id="A0AAD5XMU5"/>
<protein>
    <recommendedName>
        <fullName evidence="1">C2 NT-type domain-containing protein</fullName>
    </recommendedName>
</protein>
<dbReference type="PROSITE" id="PS51840">
    <property type="entry name" value="C2_NT"/>
    <property type="match status" value="1"/>
</dbReference>